<feature type="domain" description="Bacterial Ig-like" evidence="1">
    <location>
        <begin position="811"/>
        <end position="868"/>
    </location>
</feature>
<dbReference type="InterPro" id="IPR011042">
    <property type="entry name" value="6-blade_b-propeller_TolB-like"/>
</dbReference>
<dbReference type="SUPFAM" id="SSF69304">
    <property type="entry name" value="Tricorn protease N-terminal domain"/>
    <property type="match status" value="2"/>
</dbReference>
<dbReference type="Pfam" id="PF00404">
    <property type="entry name" value="Dockerin_1"/>
    <property type="match status" value="1"/>
</dbReference>
<dbReference type="PANTHER" id="PTHR32256">
    <property type="match status" value="1"/>
</dbReference>
<protein>
    <submittedName>
        <fullName evidence="3">Ig-like domain (Group 4)</fullName>
    </submittedName>
</protein>
<dbReference type="GO" id="GO:0004553">
    <property type="term" value="F:hydrolase activity, hydrolyzing O-glycosyl compounds"/>
    <property type="evidence" value="ECO:0007669"/>
    <property type="project" value="InterPro"/>
</dbReference>
<evidence type="ECO:0000313" key="4">
    <source>
        <dbReference type="Proteomes" id="UP000184241"/>
    </source>
</evidence>
<dbReference type="InterPro" id="IPR032485">
    <property type="entry name" value="LRP1-like_beta_prop"/>
</dbReference>
<name>A0A1M5XMR5_9CLOT</name>
<dbReference type="InterPro" id="IPR036439">
    <property type="entry name" value="Dockerin_dom_sf"/>
</dbReference>
<feature type="domain" description="Prolow-density lipoprotein receptor-related protein 1-like beta-propeller" evidence="2">
    <location>
        <begin position="523"/>
        <end position="793"/>
    </location>
</feature>
<dbReference type="GO" id="GO:0000272">
    <property type="term" value="P:polysaccharide catabolic process"/>
    <property type="evidence" value="ECO:0007669"/>
    <property type="project" value="InterPro"/>
</dbReference>
<dbReference type="Gene3D" id="2.30.30.100">
    <property type="match status" value="1"/>
</dbReference>
<dbReference type="InterPro" id="IPR002105">
    <property type="entry name" value="Dockerin_1_rpt"/>
</dbReference>
<dbReference type="AlphaFoldDB" id="A0A1M5XMR5"/>
<organism evidence="3 4">
    <name type="scientific">Clostridium intestinale DSM 6191</name>
    <dbReference type="NCBI Taxonomy" id="1121320"/>
    <lineage>
        <taxon>Bacteria</taxon>
        <taxon>Bacillati</taxon>
        <taxon>Bacillota</taxon>
        <taxon>Clostridia</taxon>
        <taxon>Eubacteriales</taxon>
        <taxon>Clostridiaceae</taxon>
        <taxon>Clostridium</taxon>
    </lineage>
</organism>
<dbReference type="Proteomes" id="UP000184241">
    <property type="component" value="Unassembled WGS sequence"/>
</dbReference>
<gene>
    <name evidence="3" type="ORF">SAMN02745941_01517</name>
</gene>
<sequence>MKKVFKKILIFFLIIWIMPMGLVKAKSEVLNDTTLNKNLDVNKDLVVDIKDLAQVSINYNINSKMPGWQEKYDFNGDGIIDIYDLTMVSRFINSTIVISSNVIKTVEQGKAYSLPQTISANMGNNYYVDLLVKWNSTAVNTSKVGQYNYTGTVLDYNKSITLTLNVEPPNNANINNYGFATFDGTCVYYGNPINEGKLSKAKIDGSSVTKINDDQALFINVQENYIYYCNLSDNNSVYKVNKDGTGRTKLTTEPATYLRVYNNSIYYQNINDNYSLYRMDLIGSNKAKVTEDIPIYINLYEKYMYYSNLSDYGEITKVNLDNKSKIALNSAQSLYISVLGNYIFYQDYNDKFIYRMNTDGTNITLLRAVNGIELNAINDWVYYINESDGNTLHRVKDDGSIDEKLNNFPITDINITGNRVFLYDENGYLYSSKLDGTDLKLFGICRTILNIDDQNIQVGQGDYCELPQYFLARMTDGSKLMLPVLWNSYDIDTSKKATYAYKGVVQGYNKEINLSVQIVERGNSNGNSVYEGLVIEKNGWEYFSDIGDGKLYKIKSDETCKIKLSDDQVKNINVIGDWVYYRNVSDNDKLYKVKSDGSLRTLVCSDSMENLSIVGDWVFYSNTTDNHFLYKVKTDGTNRTKLSEEYVSNVNVMGNWIYYLSVTDRSKIYKINKDGYERTRLTNHESYSLIVSGNNLFAKYSSGILKMNTDGSNQEEISADSYILNYNVSGDKIYYYDSIDYKLRVMNTDGSGRKVLSQDKLADGTFSLNNIQINGEWIYYKNISGHSKMYKVKNDGSGRQRFGVDMTIKNIEQFSVSVKLGETYNLPSTIIATISSDEKIYVPVKWNIEKVDTFKLGSSTYEGTVNGYSGNVKLTVIVVDKEVAGNIPNQDFVAQSGEWTIINNFKMKEDGTEKGYFINDWVNNPNVVGDWVYYSNGYLNKVKIDGTGLTEICDDSAVMISVLGDWIYYINNSDDGKLYKIRLCGLDKSKVTDDKVDNTIVAADGWIYYENKIDPHNLNKGAFYKIKTDGTNRMKLSDDTPSYINIVGDWIYFQSSYSTISKMKTDGSSKTVLSNVTQPSSMKVVGDWIYLDNNYKLSKIKIDGTSPSRICDMQAVHINVLNDWIYFYATDGKYHRIRFDGSDNQIVYDPFYK</sequence>
<dbReference type="Pfam" id="PF16472">
    <property type="entry name" value="DUF5050"/>
    <property type="match status" value="4"/>
</dbReference>
<dbReference type="Pfam" id="PF07532">
    <property type="entry name" value="Big_4"/>
    <property type="match status" value="3"/>
</dbReference>
<accession>A0A1M5XMR5</accession>
<dbReference type="EMBL" id="FQXU01000005">
    <property type="protein sequence ID" value="SHI00942.1"/>
    <property type="molecule type" value="Genomic_DNA"/>
</dbReference>
<dbReference type="Gene3D" id="1.10.1330.10">
    <property type="entry name" value="Dockerin domain"/>
    <property type="match status" value="1"/>
</dbReference>
<feature type="domain" description="Prolow-density lipoprotein receptor-related protein 1-like beta-propeller" evidence="2">
    <location>
        <begin position="171"/>
        <end position="426"/>
    </location>
</feature>
<feature type="domain" description="Prolow-density lipoprotein receptor-related protein 1-like beta-propeller" evidence="2">
    <location>
        <begin position="1019"/>
        <end position="1149"/>
    </location>
</feature>
<dbReference type="SUPFAM" id="SSF63825">
    <property type="entry name" value="YWTD domain"/>
    <property type="match status" value="2"/>
</dbReference>
<dbReference type="InterPro" id="IPR011081">
    <property type="entry name" value="Big_4"/>
</dbReference>
<dbReference type="SUPFAM" id="SSF63446">
    <property type="entry name" value="Type I dockerin domain"/>
    <property type="match status" value="1"/>
</dbReference>
<dbReference type="PROSITE" id="PS00018">
    <property type="entry name" value="EF_HAND_1"/>
    <property type="match status" value="1"/>
</dbReference>
<dbReference type="PANTHER" id="PTHR32256:SF17">
    <property type="entry name" value="EGF-LIKE DOMAIN-CONTAINING PROTEIN"/>
    <property type="match status" value="1"/>
</dbReference>
<dbReference type="RefSeq" id="WP_073018319.1">
    <property type="nucleotide sequence ID" value="NZ_FQXU01000005.1"/>
</dbReference>
<evidence type="ECO:0000313" key="3">
    <source>
        <dbReference type="EMBL" id="SHI00942.1"/>
    </source>
</evidence>
<dbReference type="InterPro" id="IPR018247">
    <property type="entry name" value="EF_Hand_1_Ca_BS"/>
</dbReference>
<evidence type="ECO:0000259" key="1">
    <source>
        <dbReference type="Pfam" id="PF07532"/>
    </source>
</evidence>
<evidence type="ECO:0000259" key="2">
    <source>
        <dbReference type="Pfam" id="PF16472"/>
    </source>
</evidence>
<feature type="domain" description="Bacterial Ig-like" evidence="1">
    <location>
        <begin position="451"/>
        <end position="508"/>
    </location>
</feature>
<feature type="domain" description="Bacterial Ig-like" evidence="1">
    <location>
        <begin position="100"/>
        <end position="156"/>
    </location>
</feature>
<dbReference type="Gene3D" id="2.120.10.30">
    <property type="entry name" value="TolB, C-terminal domain"/>
    <property type="match status" value="3"/>
</dbReference>
<dbReference type="InterPro" id="IPR053369">
    <property type="entry name" value="SrfA-induced_signal"/>
</dbReference>
<proteinExistence type="predicted"/>
<feature type="domain" description="Prolow-density lipoprotein receptor-related protein 1-like beta-propeller" evidence="2">
    <location>
        <begin position="884"/>
        <end position="1018"/>
    </location>
</feature>
<reference evidence="3 4" key="1">
    <citation type="submission" date="2016-11" db="EMBL/GenBank/DDBJ databases">
        <authorList>
            <person name="Jaros S."/>
            <person name="Januszkiewicz K."/>
            <person name="Wedrychowicz H."/>
        </authorList>
    </citation>
    <scope>NUCLEOTIDE SEQUENCE [LARGE SCALE GENOMIC DNA]</scope>
    <source>
        <strain evidence="3 4">DSM 6191</strain>
    </source>
</reference>